<feature type="binding site" evidence="2">
    <location>
        <position position="323"/>
    </location>
    <ligand>
        <name>Zn(2+)</name>
        <dbReference type="ChEBI" id="CHEBI:29105"/>
        <label>2</label>
    </ligand>
</feature>
<feature type="binding site" evidence="3">
    <location>
        <begin position="77"/>
        <end position="79"/>
    </location>
    <ligand>
        <name>ATP</name>
        <dbReference type="ChEBI" id="CHEBI:30616"/>
    </ligand>
</feature>
<dbReference type="InterPro" id="IPR014729">
    <property type="entry name" value="Rossmann-like_a/b/a_fold"/>
</dbReference>
<dbReference type="EMBL" id="CP047423">
    <property type="protein sequence ID" value="QPD04135.1"/>
    <property type="molecule type" value="Genomic_DNA"/>
</dbReference>
<dbReference type="GO" id="GO:0016740">
    <property type="term" value="F:transferase activity"/>
    <property type="evidence" value="ECO:0007669"/>
    <property type="project" value="UniProtKB-KW"/>
</dbReference>
<dbReference type="KEGG" id="nkf:Nkreftii_001909"/>
<feature type="domain" description="2-thiouridine synthetase TtuA-like N-terminal LIM" evidence="5">
    <location>
        <begin position="26"/>
        <end position="51"/>
    </location>
</feature>
<reference evidence="6 7" key="1">
    <citation type="journal article" date="2020" name="ISME J.">
        <title>Enrichment and physiological characterization of a novel comammox Nitrospira indicates ammonium inhibition of complete nitrification.</title>
        <authorList>
            <person name="Sakoula D."/>
            <person name="Koch H."/>
            <person name="Frank J."/>
            <person name="Jetten M.S.M."/>
            <person name="van Kessel M.A.H.J."/>
            <person name="Lucker S."/>
        </authorList>
    </citation>
    <scope>NUCLEOTIDE SEQUENCE [LARGE SCALE GENOMIC DNA]</scope>
    <source>
        <strain evidence="6">Comreactor17</strain>
    </source>
</reference>
<dbReference type="AlphaFoldDB" id="A0A7S8FE32"/>
<feature type="binding site" evidence="2">
    <location>
        <position position="308"/>
    </location>
    <ligand>
        <name>Zn(2+)</name>
        <dbReference type="ChEBI" id="CHEBI:29105"/>
        <label>2</label>
    </ligand>
</feature>
<dbReference type="CDD" id="cd01993">
    <property type="entry name" value="TtuA-like"/>
    <property type="match status" value="1"/>
</dbReference>
<dbReference type="EC" id="2.8.1.-" evidence="6"/>
<dbReference type="InterPro" id="IPR035107">
    <property type="entry name" value="tRNA_thiolation_TtcA_Ctu1"/>
</dbReference>
<organism evidence="6 7">
    <name type="scientific">Candidatus Nitrospira kreftii</name>
    <dbReference type="NCBI Taxonomy" id="2652173"/>
    <lineage>
        <taxon>Bacteria</taxon>
        <taxon>Pseudomonadati</taxon>
        <taxon>Nitrospirota</taxon>
        <taxon>Nitrospiria</taxon>
        <taxon>Nitrospirales</taxon>
        <taxon>Nitrospiraceae</taxon>
        <taxon>Nitrospira</taxon>
    </lineage>
</organism>
<evidence type="ECO:0000256" key="2">
    <source>
        <dbReference type="PIRSR" id="PIRSR004976-50"/>
    </source>
</evidence>
<dbReference type="Gene3D" id="3.40.50.620">
    <property type="entry name" value="HUPs"/>
    <property type="match status" value="1"/>
</dbReference>
<feature type="binding site" evidence="2">
    <location>
        <position position="311"/>
    </location>
    <ligand>
        <name>Zn(2+)</name>
        <dbReference type="ChEBI" id="CHEBI:29105"/>
        <label>2</label>
    </ligand>
</feature>
<accession>A0A7S8FE32</accession>
<dbReference type="Pfam" id="PF01171">
    <property type="entry name" value="ATP_bind_3"/>
    <property type="match status" value="1"/>
</dbReference>
<evidence type="ECO:0000259" key="4">
    <source>
        <dbReference type="Pfam" id="PF01171"/>
    </source>
</evidence>
<keyword evidence="3" id="KW-0067">ATP-binding</keyword>
<evidence type="ECO:0000259" key="5">
    <source>
        <dbReference type="Pfam" id="PF22082"/>
    </source>
</evidence>
<feature type="binding site" evidence="3">
    <location>
        <position position="189"/>
    </location>
    <ligand>
        <name>ATP</name>
        <dbReference type="ChEBI" id="CHEBI:30616"/>
    </ligand>
</feature>
<dbReference type="Pfam" id="PF22082">
    <property type="entry name" value="TtuA_LIM_N"/>
    <property type="match status" value="1"/>
</dbReference>
<name>A0A7S8FE32_9BACT</name>
<evidence type="ECO:0000256" key="1">
    <source>
        <dbReference type="ARBA" id="ARBA00022679"/>
    </source>
</evidence>
<feature type="binding site" evidence="3">
    <location>
        <position position="184"/>
    </location>
    <ligand>
        <name>ATP</name>
        <dbReference type="ChEBI" id="CHEBI:30616"/>
    </ligand>
</feature>
<dbReference type="InterPro" id="IPR011063">
    <property type="entry name" value="TilS/TtcA_N"/>
</dbReference>
<keyword evidence="1 6" id="KW-0808">Transferase</keyword>
<keyword evidence="2" id="KW-0862">Zinc</keyword>
<evidence type="ECO:0000256" key="3">
    <source>
        <dbReference type="PIRSR" id="PIRSR004976-51"/>
    </source>
</evidence>
<protein>
    <submittedName>
        <fullName evidence="6">tRNA-5-methyluridine(54) 2-sulfurtransferase</fullName>
        <ecNumber evidence="6">2.8.1.-</ecNumber>
    </submittedName>
</protein>
<dbReference type="GO" id="GO:0005524">
    <property type="term" value="F:ATP binding"/>
    <property type="evidence" value="ECO:0007669"/>
    <property type="project" value="UniProtKB-KW"/>
</dbReference>
<dbReference type="GO" id="GO:0002143">
    <property type="term" value="P:tRNA wobble position uridine thiolation"/>
    <property type="evidence" value="ECO:0007669"/>
    <property type="project" value="TreeGrafter"/>
</dbReference>
<feature type="domain" description="tRNA(Ile)-lysidine/2-thiocytidine synthase N-terminal" evidence="4">
    <location>
        <begin position="74"/>
        <end position="250"/>
    </location>
</feature>
<sequence>MRSRLINFSTSICIQPSLPRIIIDMNCTKCKIKAVIKLPRHNAAFCKDCFNGFVMDQVLKAIRSQDMFTKEDRLLVAVSGGKDSLALWDILLKLGYRTDALYVNLGIENYSESSHKKVAHFAETVATAYGSVVHVHTVEREEGAGIRELAMIVHRPTCSICGTIKRYQFNRAAIQQGYDVMATGHNLDDEAARLLGNVLHWQDEYLEKQGPSLPASLDGFAKKVKPLYRLTERELAAYCVLNRIEYVVEECPMAQGARTLLYKEVLNKLETESPGTKHMFYWGFLEKQRKTETSVSMMDKDRSTLHPCSLCGQPTTAETCSYCKLMARAKVSTSL</sequence>
<dbReference type="GO" id="GO:0000049">
    <property type="term" value="F:tRNA binding"/>
    <property type="evidence" value="ECO:0007669"/>
    <property type="project" value="TreeGrafter"/>
</dbReference>
<dbReference type="SUPFAM" id="SSF52402">
    <property type="entry name" value="Adenine nucleotide alpha hydrolases-like"/>
    <property type="match status" value="1"/>
</dbReference>
<keyword evidence="3" id="KW-0547">Nucleotide-binding</keyword>
<dbReference type="PANTHER" id="PTHR11807">
    <property type="entry name" value="ATPASES OF THE PP SUPERFAMILY-RELATED"/>
    <property type="match status" value="1"/>
</dbReference>
<dbReference type="Proteomes" id="UP000593737">
    <property type="component" value="Chromosome"/>
</dbReference>
<dbReference type="GO" id="GO:0002144">
    <property type="term" value="C:cytosolic tRNA wobble base thiouridylase complex"/>
    <property type="evidence" value="ECO:0007669"/>
    <property type="project" value="TreeGrafter"/>
</dbReference>
<feature type="binding site" evidence="3">
    <location>
        <position position="103"/>
    </location>
    <ligand>
        <name>ATP</name>
        <dbReference type="ChEBI" id="CHEBI:30616"/>
    </ligand>
</feature>
<dbReference type="InterPro" id="IPR054306">
    <property type="entry name" value="TtuA-like_LIM_N"/>
</dbReference>
<feature type="binding site" evidence="3">
    <location>
        <position position="83"/>
    </location>
    <ligand>
        <name>ATP</name>
        <dbReference type="ChEBI" id="CHEBI:30616"/>
    </ligand>
</feature>
<keyword evidence="2" id="KW-0479">Metal-binding</keyword>
<dbReference type="GO" id="GO:0046872">
    <property type="term" value="F:metal ion binding"/>
    <property type="evidence" value="ECO:0007669"/>
    <property type="project" value="UniProtKB-KW"/>
</dbReference>
<evidence type="ECO:0000313" key="7">
    <source>
        <dbReference type="Proteomes" id="UP000593737"/>
    </source>
</evidence>
<feature type="binding site" evidence="2">
    <location>
        <position position="320"/>
    </location>
    <ligand>
        <name>Zn(2+)</name>
        <dbReference type="ChEBI" id="CHEBI:29105"/>
        <label>2</label>
    </ligand>
</feature>
<evidence type="ECO:0000313" key="6">
    <source>
        <dbReference type="EMBL" id="QPD04135.1"/>
    </source>
</evidence>
<dbReference type="PANTHER" id="PTHR11807:SF27">
    <property type="entry name" value="TRNA-5-METHYLURIDINE(54) 2-SULFURTRANSFERASE"/>
    <property type="match status" value="1"/>
</dbReference>
<proteinExistence type="predicted"/>
<feature type="binding site" evidence="2">
    <location>
        <position position="30"/>
    </location>
    <ligand>
        <name>Zn(2+)</name>
        <dbReference type="ChEBI" id="CHEBI:29105"/>
        <label>1</label>
    </ligand>
</feature>
<feature type="binding site" evidence="2">
    <location>
        <position position="49"/>
    </location>
    <ligand>
        <name>Zn(2+)</name>
        <dbReference type="ChEBI" id="CHEBI:29105"/>
        <label>1</label>
    </ligand>
</feature>
<dbReference type="PIRSF" id="PIRSF004976">
    <property type="entry name" value="ATPase_YdaO"/>
    <property type="match status" value="1"/>
</dbReference>
<feature type="binding site" evidence="2">
    <location>
        <position position="46"/>
    </location>
    <ligand>
        <name>Zn(2+)</name>
        <dbReference type="ChEBI" id="CHEBI:29105"/>
        <label>1</label>
    </ligand>
</feature>
<feature type="binding site" evidence="2">
    <location>
        <position position="27"/>
    </location>
    <ligand>
        <name>Zn(2+)</name>
        <dbReference type="ChEBI" id="CHEBI:29105"/>
        <label>1</label>
    </ligand>
</feature>
<gene>
    <name evidence="6" type="ORF">Nkreftii_001909</name>
</gene>